<dbReference type="EMBL" id="JAVHNR010000004">
    <property type="protein sequence ID" value="KAK6345769.1"/>
    <property type="molecule type" value="Genomic_DNA"/>
</dbReference>
<organism evidence="3 4">
    <name type="scientific">Orbilia javanica</name>
    <dbReference type="NCBI Taxonomy" id="47235"/>
    <lineage>
        <taxon>Eukaryota</taxon>
        <taxon>Fungi</taxon>
        <taxon>Dikarya</taxon>
        <taxon>Ascomycota</taxon>
        <taxon>Pezizomycotina</taxon>
        <taxon>Orbiliomycetes</taxon>
        <taxon>Orbiliales</taxon>
        <taxon>Orbiliaceae</taxon>
        <taxon>Orbilia</taxon>
    </lineage>
</organism>
<protein>
    <submittedName>
        <fullName evidence="3">Uncharacterized protein</fullName>
    </submittedName>
</protein>
<feature type="signal peptide" evidence="2">
    <location>
        <begin position="1"/>
        <end position="21"/>
    </location>
</feature>
<feature type="compositionally biased region" description="Basic and acidic residues" evidence="1">
    <location>
        <begin position="449"/>
        <end position="463"/>
    </location>
</feature>
<feature type="compositionally biased region" description="Low complexity" evidence="1">
    <location>
        <begin position="256"/>
        <end position="270"/>
    </location>
</feature>
<feature type="region of interest" description="Disordered" evidence="1">
    <location>
        <begin position="286"/>
        <end position="305"/>
    </location>
</feature>
<keyword evidence="2" id="KW-0732">Signal</keyword>
<gene>
    <name evidence="3" type="ORF">TWF718_007675</name>
</gene>
<proteinExistence type="predicted"/>
<keyword evidence="4" id="KW-1185">Reference proteome</keyword>
<accession>A0AAN8MPM3</accession>
<dbReference type="Pfam" id="PF11327">
    <property type="entry name" value="Egh16-like"/>
    <property type="match status" value="1"/>
</dbReference>
<feature type="region of interest" description="Disordered" evidence="1">
    <location>
        <begin position="249"/>
        <end position="280"/>
    </location>
</feature>
<feature type="chain" id="PRO_5042997054" evidence="2">
    <location>
        <begin position="22"/>
        <end position="491"/>
    </location>
</feature>
<dbReference type="Proteomes" id="UP001313282">
    <property type="component" value="Unassembled WGS sequence"/>
</dbReference>
<feature type="compositionally biased region" description="Low complexity" evidence="1">
    <location>
        <begin position="373"/>
        <end position="397"/>
    </location>
</feature>
<name>A0AAN8MPM3_9PEZI</name>
<reference evidence="3 4" key="1">
    <citation type="submission" date="2019-10" db="EMBL/GenBank/DDBJ databases">
        <authorList>
            <person name="Palmer J.M."/>
        </authorList>
    </citation>
    <scope>NUCLEOTIDE SEQUENCE [LARGE SCALE GENOMIC DNA]</scope>
    <source>
        <strain evidence="3 4">TWF718</strain>
    </source>
</reference>
<evidence type="ECO:0000313" key="4">
    <source>
        <dbReference type="Proteomes" id="UP001313282"/>
    </source>
</evidence>
<feature type="compositionally biased region" description="Low complexity" evidence="1">
    <location>
        <begin position="419"/>
        <end position="448"/>
    </location>
</feature>
<feature type="compositionally biased region" description="Basic residues" evidence="1">
    <location>
        <begin position="295"/>
        <end position="305"/>
    </location>
</feature>
<evidence type="ECO:0000256" key="2">
    <source>
        <dbReference type="SAM" id="SignalP"/>
    </source>
</evidence>
<evidence type="ECO:0000313" key="3">
    <source>
        <dbReference type="EMBL" id="KAK6345769.1"/>
    </source>
</evidence>
<comment type="caution">
    <text evidence="3">The sequence shown here is derived from an EMBL/GenBank/DDBJ whole genome shotgun (WGS) entry which is preliminary data.</text>
</comment>
<feature type="region of interest" description="Disordered" evidence="1">
    <location>
        <begin position="335"/>
        <end position="491"/>
    </location>
</feature>
<dbReference type="PANTHER" id="PTHR34618">
    <property type="entry name" value="SURFACE PROTEIN MAS1, PUTATIVE-RELATED"/>
    <property type="match status" value="1"/>
</dbReference>
<evidence type="ECO:0000256" key="1">
    <source>
        <dbReference type="SAM" id="MobiDB-lite"/>
    </source>
</evidence>
<dbReference type="AlphaFoldDB" id="A0AAN8MPM3"/>
<dbReference type="PANTHER" id="PTHR34618:SF4">
    <property type="entry name" value="CAS1"/>
    <property type="match status" value="1"/>
</dbReference>
<dbReference type="InterPro" id="IPR021476">
    <property type="entry name" value="Egh16-like"/>
</dbReference>
<sequence>MKFSTPVASVALLSIAELASAHCFFNDVTTDADSETHGQGLGYIPSTDRRWNSQLDTPNFDFRGVHKWGHRYNPNGCGITASSHAIWVQKHNMPLWLDIAKKGQAWYFLESPAPPGAEVGLKEYISFQGKAGWRTNTINGKKTLDGIPKIKPGGKVFVTSYQVNEDGAGPFSCRLDTTGQATNWVSVPVTNNCAGSAQSKRWPVVRQCTFTVNLPAKLGCSGNYPPHKNVCILRCQNQAPNGPFGGCIALREDPPKTTAPSPPKQTTTTPPSTPTLPPATSIETETVTCTQGQPPKHHTRKPYHRVHKTNRGGRIYVQTIIVNIQYKTITIKVSLPGAKPTGKPVNPKPTGKPANPKPTGYPANPKPTPQPTGQPATPNPTQETETPAPEETTNPETPTDEPETPAEETGKPAEESETPTENPETPAEETGTPAEETGTPAEESATPTKEPESPAEETGKPTEEGTEPGTTTDDGNDDAEYYKRRLRFRRE</sequence>